<dbReference type="GO" id="GO:0016740">
    <property type="term" value="F:transferase activity"/>
    <property type="evidence" value="ECO:0007669"/>
    <property type="project" value="UniProtKB-KW"/>
</dbReference>
<name>A0A5S3PH44_9FLAO</name>
<dbReference type="Pfam" id="PF13469">
    <property type="entry name" value="Sulfotransfer_3"/>
    <property type="match status" value="1"/>
</dbReference>
<accession>A0A5S3PH44</accession>
<comment type="caution">
    <text evidence="1">The sequence shown here is derived from an EMBL/GenBank/DDBJ whole genome shotgun (WGS) entry which is preliminary data.</text>
</comment>
<evidence type="ECO:0000313" key="1">
    <source>
        <dbReference type="EMBL" id="TMM53435.1"/>
    </source>
</evidence>
<dbReference type="Gene3D" id="3.40.50.300">
    <property type="entry name" value="P-loop containing nucleotide triphosphate hydrolases"/>
    <property type="match status" value="1"/>
</dbReference>
<reference evidence="1 2" key="1">
    <citation type="submission" date="2019-05" db="EMBL/GenBank/DDBJ databases">
        <authorList>
            <person name="Zhang J.-Y."/>
            <person name="Feg X."/>
            <person name="Du Z.-J."/>
        </authorList>
    </citation>
    <scope>NUCLEOTIDE SEQUENCE [LARGE SCALE GENOMIC DNA]</scope>
    <source>
        <strain evidence="1 2">RZ26</strain>
    </source>
</reference>
<dbReference type="InterPro" id="IPR027417">
    <property type="entry name" value="P-loop_NTPase"/>
</dbReference>
<dbReference type="RefSeq" id="WP_138659894.1">
    <property type="nucleotide sequence ID" value="NZ_VATY01000005.1"/>
</dbReference>
<proteinExistence type="predicted"/>
<evidence type="ECO:0000313" key="2">
    <source>
        <dbReference type="Proteomes" id="UP000310314"/>
    </source>
</evidence>
<protein>
    <submittedName>
        <fullName evidence="1">Sulfotransferase</fullName>
    </submittedName>
</protein>
<keyword evidence="1" id="KW-0808">Transferase</keyword>
<dbReference type="OrthoDB" id="9800698at2"/>
<keyword evidence="2" id="KW-1185">Reference proteome</keyword>
<dbReference type="EMBL" id="VATY01000005">
    <property type="protein sequence ID" value="TMM53435.1"/>
    <property type="molecule type" value="Genomic_DNA"/>
</dbReference>
<gene>
    <name evidence="1" type="ORF">FEE95_20470</name>
</gene>
<dbReference type="AlphaFoldDB" id="A0A5S3PH44"/>
<sequence length="335" mass="38856">MSYSNFKDPVGLLKRMLLSGNKTAYSILFREFFTKLVIPVDLLLRNSEKRKLKNSKDSSLPIILVLGGSRSGTTLLYQTLERYLPVSYISNFIASFVNSPISAYKLFRRLIPKSVKDYQSYFGSVQGFGGPNDAFFLWNRWLGEDRNHAPEDISDESKIDMRGFFNTWLNTTKKPFLNKNNRNSLCAPMFDKVFPNIFFVEIYRDPVFVAQSIILSRRTVQGSDKIAWGLLSKDSENNNDPLAYIDDICHQVFEVNRILDKNRAKIDPKNYFRVSYEDFCVNPRDIIKLVGEKALNQKIESAELKNLQFSTTSNTKRLNDEEFDRIENYFKKNNT</sequence>
<organism evidence="1 2">
    <name type="scientific">Maribacter algarum</name>
    <name type="common">ex Zhang et al. 2020</name>
    <dbReference type="NCBI Taxonomy" id="2578118"/>
    <lineage>
        <taxon>Bacteria</taxon>
        <taxon>Pseudomonadati</taxon>
        <taxon>Bacteroidota</taxon>
        <taxon>Flavobacteriia</taxon>
        <taxon>Flavobacteriales</taxon>
        <taxon>Flavobacteriaceae</taxon>
        <taxon>Maribacter</taxon>
    </lineage>
</organism>
<dbReference type="Proteomes" id="UP000310314">
    <property type="component" value="Unassembled WGS sequence"/>
</dbReference>
<dbReference type="SUPFAM" id="SSF52540">
    <property type="entry name" value="P-loop containing nucleoside triphosphate hydrolases"/>
    <property type="match status" value="1"/>
</dbReference>